<organism evidence="1">
    <name type="scientific">marine sediment metagenome</name>
    <dbReference type="NCBI Taxonomy" id="412755"/>
    <lineage>
        <taxon>unclassified sequences</taxon>
        <taxon>metagenomes</taxon>
        <taxon>ecological metagenomes</taxon>
    </lineage>
</organism>
<accession>A0A0F9IA34</accession>
<sequence length="40" mass="4792">MTGVIETNKLLRELVSVNYSINQNLIEIVKQNKEWNQFER</sequence>
<proteinExistence type="predicted"/>
<gene>
    <name evidence="1" type="ORF">LCGC14_1684820</name>
</gene>
<dbReference type="AlphaFoldDB" id="A0A0F9IA34"/>
<protein>
    <submittedName>
        <fullName evidence="1">Uncharacterized protein</fullName>
    </submittedName>
</protein>
<evidence type="ECO:0000313" key="1">
    <source>
        <dbReference type="EMBL" id="KKM16539.1"/>
    </source>
</evidence>
<comment type="caution">
    <text evidence="1">The sequence shown here is derived from an EMBL/GenBank/DDBJ whole genome shotgun (WGS) entry which is preliminary data.</text>
</comment>
<name>A0A0F9IA34_9ZZZZ</name>
<dbReference type="EMBL" id="LAZR01014651">
    <property type="protein sequence ID" value="KKM16539.1"/>
    <property type="molecule type" value="Genomic_DNA"/>
</dbReference>
<reference evidence="1" key="1">
    <citation type="journal article" date="2015" name="Nature">
        <title>Complex archaea that bridge the gap between prokaryotes and eukaryotes.</title>
        <authorList>
            <person name="Spang A."/>
            <person name="Saw J.H."/>
            <person name="Jorgensen S.L."/>
            <person name="Zaremba-Niedzwiedzka K."/>
            <person name="Martijn J."/>
            <person name="Lind A.E."/>
            <person name="van Eijk R."/>
            <person name="Schleper C."/>
            <person name="Guy L."/>
            <person name="Ettema T.J."/>
        </authorList>
    </citation>
    <scope>NUCLEOTIDE SEQUENCE</scope>
</reference>